<dbReference type="PANTHER" id="PTHR30069">
    <property type="entry name" value="TONB-DEPENDENT OUTER MEMBRANE RECEPTOR"/>
    <property type="match status" value="1"/>
</dbReference>
<evidence type="ECO:0000256" key="10">
    <source>
        <dbReference type="PROSITE-ProRule" id="PRU01360"/>
    </source>
</evidence>
<dbReference type="Proteomes" id="UP000071392">
    <property type="component" value="Unassembled WGS sequence"/>
</dbReference>
<organism evidence="15 16">
    <name type="scientific">Cephaloticoccus capnophilus</name>
    <dbReference type="NCBI Taxonomy" id="1548208"/>
    <lineage>
        <taxon>Bacteria</taxon>
        <taxon>Pseudomonadati</taxon>
        <taxon>Verrucomicrobiota</taxon>
        <taxon>Opitutia</taxon>
        <taxon>Opitutales</taxon>
        <taxon>Opitutaceae</taxon>
        <taxon>Cephaloticoccus</taxon>
    </lineage>
</organism>
<keyword evidence="8" id="KW-0675">Receptor</keyword>
<dbReference type="EMBL" id="LSZP01000044">
    <property type="protein sequence ID" value="KXU35200.1"/>
    <property type="molecule type" value="Genomic_DNA"/>
</dbReference>
<accession>A0A139SL26</accession>
<evidence type="ECO:0000256" key="11">
    <source>
        <dbReference type="RuleBase" id="RU003357"/>
    </source>
</evidence>
<keyword evidence="16" id="KW-1185">Reference proteome</keyword>
<dbReference type="OrthoDB" id="101167at2"/>
<evidence type="ECO:0000256" key="3">
    <source>
        <dbReference type="ARBA" id="ARBA00022452"/>
    </source>
</evidence>
<evidence type="ECO:0000256" key="12">
    <source>
        <dbReference type="SAM" id="SignalP"/>
    </source>
</evidence>
<reference evidence="15 16" key="1">
    <citation type="submission" date="2016-02" db="EMBL/GenBank/DDBJ databases">
        <authorList>
            <person name="Wen L."/>
            <person name="He K."/>
            <person name="Yang H."/>
        </authorList>
    </citation>
    <scope>NUCLEOTIDE SEQUENCE [LARGE SCALE GENOMIC DNA]</scope>
    <source>
        <strain evidence="15 16">CV41</strain>
    </source>
</reference>
<dbReference type="InterPro" id="IPR000531">
    <property type="entry name" value="Beta-barrel_TonB"/>
</dbReference>
<feature type="domain" description="TonB-dependent receptor plug" evidence="14">
    <location>
        <begin position="52"/>
        <end position="159"/>
    </location>
</feature>
<keyword evidence="2 10" id="KW-0813">Transport</keyword>
<evidence type="ECO:0008006" key="17">
    <source>
        <dbReference type="Google" id="ProtNLM"/>
    </source>
</evidence>
<dbReference type="PROSITE" id="PS52016">
    <property type="entry name" value="TONB_DEPENDENT_REC_3"/>
    <property type="match status" value="1"/>
</dbReference>
<evidence type="ECO:0000256" key="4">
    <source>
        <dbReference type="ARBA" id="ARBA00022692"/>
    </source>
</evidence>
<evidence type="ECO:0000313" key="16">
    <source>
        <dbReference type="Proteomes" id="UP000071392"/>
    </source>
</evidence>
<comment type="similarity">
    <text evidence="10 11">Belongs to the TonB-dependent receptor family.</text>
</comment>
<dbReference type="STRING" id="1548208.AXK12_05710"/>
<sequence>MTKQLWLPKLAASLLAFAPLSYAQTQKAPSEEPQPTQLSPYVTVATRAPHSQRTLATVVDVITPEEAQRRQLTTFGDVIGQVVGSPTVATGGIGGVNSVFLRGANSNQTLFLVDGIRMNDPNTDYNAFLGGAAIGGGDTIEIARGPQSTLYGADAIGGVISLRAERGTAAQSVSRAGLEAGTFKSVGGYFHSQGESAGVGYNFSVRGTHTDNERENNDFNSVNLSGRVDIDVDPSITVGATVRWFNGDFESPGDRFAPTLDEENNEQNFLGTLFSEFRSSERFTSRVTLGGQSRRFVAEQAGATTNVTKSRRLVLDWQNIYLACCDTLKITAGVTGENLHVKNSGFGNINKHQDLLAFYINQEFHPVENFYLTGGLRHDDYDTFGEKTTGRVSSAVLFAQKTIKLRASYGSGFRAPSFLDLYGVGFGYQGNPNLKPESSRGWDAGVDYYLPSDRGVIGVTWFENRITDLIAFDFSGSFGTTYNIERARTRGVEVKGDVMLAERTRGQLGYTYLDAQNRSQEARLLRRPRHAVTADLGQDFGNGLNVGVGVRWIVDRQDIDGQTFAPFNAEDFTTLRVYVSYAVTEQLTLRLRVENALDERYEEVHGYPSLGTGTFFGADWKF</sequence>
<dbReference type="CDD" id="cd01347">
    <property type="entry name" value="ligand_gated_channel"/>
    <property type="match status" value="1"/>
</dbReference>
<evidence type="ECO:0000256" key="5">
    <source>
        <dbReference type="ARBA" id="ARBA00022729"/>
    </source>
</evidence>
<dbReference type="Pfam" id="PF00593">
    <property type="entry name" value="TonB_dep_Rec_b-barrel"/>
    <property type="match status" value="1"/>
</dbReference>
<protein>
    <recommendedName>
        <fullName evidence="17">TonB-dependent receptor</fullName>
    </recommendedName>
</protein>
<feature type="domain" description="TonB-dependent receptor-like beta-barrel" evidence="13">
    <location>
        <begin position="196"/>
        <end position="595"/>
    </location>
</feature>
<name>A0A139SL26_9BACT</name>
<evidence type="ECO:0000256" key="1">
    <source>
        <dbReference type="ARBA" id="ARBA00004571"/>
    </source>
</evidence>
<comment type="caution">
    <text evidence="15">The sequence shown here is derived from an EMBL/GenBank/DDBJ whole genome shotgun (WGS) entry which is preliminary data.</text>
</comment>
<dbReference type="InterPro" id="IPR036942">
    <property type="entry name" value="Beta-barrel_TonB_sf"/>
</dbReference>
<evidence type="ECO:0000259" key="14">
    <source>
        <dbReference type="Pfam" id="PF07715"/>
    </source>
</evidence>
<dbReference type="PANTHER" id="PTHR30069:SF29">
    <property type="entry name" value="HEMOGLOBIN AND HEMOGLOBIN-HAPTOGLOBIN-BINDING PROTEIN 1-RELATED"/>
    <property type="match status" value="1"/>
</dbReference>
<dbReference type="SUPFAM" id="SSF56935">
    <property type="entry name" value="Porins"/>
    <property type="match status" value="1"/>
</dbReference>
<dbReference type="InterPro" id="IPR037066">
    <property type="entry name" value="Plug_dom_sf"/>
</dbReference>
<dbReference type="Gene3D" id="2.170.130.10">
    <property type="entry name" value="TonB-dependent receptor, plug domain"/>
    <property type="match status" value="1"/>
</dbReference>
<evidence type="ECO:0000256" key="6">
    <source>
        <dbReference type="ARBA" id="ARBA00023077"/>
    </source>
</evidence>
<proteinExistence type="inferred from homology"/>
<comment type="subcellular location">
    <subcellularLocation>
        <location evidence="1 10">Cell outer membrane</location>
        <topology evidence="1 10">Multi-pass membrane protein</topology>
    </subcellularLocation>
</comment>
<keyword evidence="9 10" id="KW-0998">Cell outer membrane</keyword>
<keyword evidence="5 12" id="KW-0732">Signal</keyword>
<dbReference type="GO" id="GO:0044718">
    <property type="term" value="P:siderophore transmembrane transport"/>
    <property type="evidence" value="ECO:0007669"/>
    <property type="project" value="TreeGrafter"/>
</dbReference>
<dbReference type="Pfam" id="PF07715">
    <property type="entry name" value="Plug"/>
    <property type="match status" value="1"/>
</dbReference>
<dbReference type="GO" id="GO:0015344">
    <property type="term" value="F:siderophore uptake transmembrane transporter activity"/>
    <property type="evidence" value="ECO:0007669"/>
    <property type="project" value="TreeGrafter"/>
</dbReference>
<dbReference type="RefSeq" id="WP_068712148.1">
    <property type="nucleotide sequence ID" value="NZ_LSZP01000044.1"/>
</dbReference>
<evidence type="ECO:0000256" key="2">
    <source>
        <dbReference type="ARBA" id="ARBA00022448"/>
    </source>
</evidence>
<keyword evidence="4 10" id="KW-0812">Transmembrane</keyword>
<keyword evidence="7 10" id="KW-0472">Membrane</keyword>
<dbReference type="InterPro" id="IPR012910">
    <property type="entry name" value="Plug_dom"/>
</dbReference>
<dbReference type="AlphaFoldDB" id="A0A139SL26"/>
<feature type="chain" id="PRO_5007299294" description="TonB-dependent receptor" evidence="12">
    <location>
        <begin position="24"/>
        <end position="622"/>
    </location>
</feature>
<dbReference type="InterPro" id="IPR039426">
    <property type="entry name" value="TonB-dep_rcpt-like"/>
</dbReference>
<evidence type="ECO:0000256" key="8">
    <source>
        <dbReference type="ARBA" id="ARBA00023170"/>
    </source>
</evidence>
<keyword evidence="6 11" id="KW-0798">TonB box</keyword>
<keyword evidence="3 10" id="KW-1134">Transmembrane beta strand</keyword>
<evidence type="ECO:0000256" key="7">
    <source>
        <dbReference type="ARBA" id="ARBA00023136"/>
    </source>
</evidence>
<dbReference type="GO" id="GO:0009279">
    <property type="term" value="C:cell outer membrane"/>
    <property type="evidence" value="ECO:0007669"/>
    <property type="project" value="UniProtKB-SubCell"/>
</dbReference>
<evidence type="ECO:0000256" key="9">
    <source>
        <dbReference type="ARBA" id="ARBA00023237"/>
    </source>
</evidence>
<feature type="signal peptide" evidence="12">
    <location>
        <begin position="1"/>
        <end position="23"/>
    </location>
</feature>
<gene>
    <name evidence="15" type="ORF">AXK12_05710</name>
</gene>
<evidence type="ECO:0000259" key="13">
    <source>
        <dbReference type="Pfam" id="PF00593"/>
    </source>
</evidence>
<dbReference type="Gene3D" id="2.40.170.20">
    <property type="entry name" value="TonB-dependent receptor, beta-barrel domain"/>
    <property type="match status" value="1"/>
</dbReference>
<evidence type="ECO:0000313" key="15">
    <source>
        <dbReference type="EMBL" id="KXU35200.1"/>
    </source>
</evidence>